<dbReference type="EMBL" id="BARS01049804">
    <property type="protein sequence ID" value="GAG36910.1"/>
    <property type="molecule type" value="Genomic_DNA"/>
</dbReference>
<name>X0X1M1_9ZZZZ</name>
<evidence type="ECO:0000313" key="1">
    <source>
        <dbReference type="EMBL" id="GAG36910.1"/>
    </source>
</evidence>
<reference evidence="1" key="1">
    <citation type="journal article" date="2014" name="Front. Microbiol.">
        <title>High frequency of phylogenetically diverse reductive dehalogenase-homologous genes in deep subseafloor sedimentary metagenomes.</title>
        <authorList>
            <person name="Kawai M."/>
            <person name="Futagami T."/>
            <person name="Toyoda A."/>
            <person name="Takaki Y."/>
            <person name="Nishi S."/>
            <person name="Hori S."/>
            <person name="Arai W."/>
            <person name="Tsubouchi T."/>
            <person name="Morono Y."/>
            <person name="Uchiyama I."/>
            <person name="Ito T."/>
            <person name="Fujiyama A."/>
            <person name="Inagaki F."/>
            <person name="Takami H."/>
        </authorList>
    </citation>
    <scope>NUCLEOTIDE SEQUENCE</scope>
    <source>
        <strain evidence="1">Expedition CK06-06</strain>
    </source>
</reference>
<feature type="non-terminal residue" evidence="1">
    <location>
        <position position="1"/>
    </location>
</feature>
<protein>
    <submittedName>
        <fullName evidence="1">Uncharacterized protein</fullName>
    </submittedName>
</protein>
<sequence length="42" mass="4731">GETLVRISETNGSSEDYREVASDKEHGCWTQLPTNADHIRLD</sequence>
<proteinExistence type="predicted"/>
<accession>X0X1M1</accession>
<comment type="caution">
    <text evidence="1">The sequence shown here is derived from an EMBL/GenBank/DDBJ whole genome shotgun (WGS) entry which is preliminary data.</text>
</comment>
<dbReference type="AlphaFoldDB" id="X0X1M1"/>
<organism evidence="1">
    <name type="scientific">marine sediment metagenome</name>
    <dbReference type="NCBI Taxonomy" id="412755"/>
    <lineage>
        <taxon>unclassified sequences</taxon>
        <taxon>metagenomes</taxon>
        <taxon>ecological metagenomes</taxon>
    </lineage>
</organism>
<gene>
    <name evidence="1" type="ORF">S01H1_74438</name>
</gene>